<keyword evidence="5" id="KW-1185">Reference proteome</keyword>
<dbReference type="AlphaFoldDB" id="F2UQQ0"/>
<sequence length="1194" mass="133371">MMLGGKEVTIARLAIQTVLPTSLGPFEEWWERILVSAKTGFNTIHFCPLQEMGGSRSPYSIRDQTKLEPSIFGSDAGKAKENLRDFLLRAGKPENKGGMGLFFIIDAVYNHTSKDTPWLLDHPEACYSLTTAPHLQPAFVLDQAIWLFSKRVGAGAIEHKGRTVPADVKTEEDVHFVLDAFFAHTHEALKLWEFFVVDVDAAIADMKTAFARAKPDSTGQPLDESLVHTRTGGGRFSARIRADTCAAVLKGLGFRDQDKAAKELKSFLEEYNLKLYKQLDEDMAAARTAMKHTIVWERVNPRGPQKGRITAQEPLVYLYFANVSKDRQDEWSDFATCPLTTVDPKYILACNGWVWNMDPAKDFVSKEKRSYLRREVIIWGDSVKLRYGDSPDDNPWLWNHMCSYTRELASMFGGLRIDNCHSTPKHVGQAMMDAARAVNPDILVLAELFTQSEETDIEYTNTLGITSLLLECMSTHSAGDYSAMLHRYGGVPVGSFSALPHRPLPLVHTHPRATLLAASHDNEFPATKVWRSDLPLIALAAMIHNGIGSTRCFEELLQQNLAVVNEKRKYRPWVEDAGKDSLEGVSDRTGIIAAVRRMNTIHRQLAAKGFTEIYIDHIDAHCVSATRRNPDTLEEVTTFAYMVYRGHDISTGEKTIGPFKRSGEISRVLLNAFPNAYHVEYTRCERAAVGGTVSYSIREDVDPAAVKSLLIGGGGADLWYRLRMRPGEVICFEVTPDKSALDHHTAVARAIRTFGRPNAGDHDEGDDHAGALAAMTAVDMNHALFRCIRENETAAYRGDGVYDVPGYGPLKYAGIAGVVPLIETVVSQNDLGHALCNNVRAGDWLLGYIAAHMHKRAGTRFLGEALDGIIARYKHIPTNAKPEVFAQIVSHVYSALRRTAVKRLLDTTTLTEGFGRDLAVAALQFYGTDAAFLMPEGGEVVSMSAGLPHFAAGWMRCWGRDTFLALRGCLLIPKLFDEAKHLILAFARVVRHGLVPNLFDNGNNPRYNCRDATWFFLQSIKDVVGSTHRYTDYQLRPNVAIAMTVAPDLFTPARANHHLDICDQFLVGGMGMRTLDPHDWNYRPNYVNSYDGPDKAIAKGWNYHQGPEWLWPVGFHFRARLKFAKERGKAIHQANRYLARHEAHIQRTPWMGLPELFNENGSECPDSCPTQAWSIGCLIELLHDIHEQRSSISV</sequence>
<reference evidence="4" key="1">
    <citation type="submission" date="2009-08" db="EMBL/GenBank/DDBJ databases">
        <title>Annotation of Salpingoeca rosetta.</title>
        <authorList>
            <consortium name="The Broad Institute Genome Sequencing Platform"/>
            <person name="Russ C."/>
            <person name="Cuomo C."/>
            <person name="Burger G."/>
            <person name="Gray M.W."/>
            <person name="Holland P.W.H."/>
            <person name="King N."/>
            <person name="Lang F.B.F."/>
            <person name="Roger A.J."/>
            <person name="Ruiz-Trillo I."/>
            <person name="Young S.K."/>
            <person name="Zeng Q."/>
            <person name="Gargeya S."/>
            <person name="Alvarado L."/>
            <person name="Berlin A."/>
            <person name="Chapman S.B."/>
            <person name="Chen Z."/>
            <person name="Freedman E."/>
            <person name="Gellesch M."/>
            <person name="Goldberg J."/>
            <person name="Griggs A."/>
            <person name="Gujja S."/>
            <person name="Heilman E."/>
            <person name="Heiman D."/>
            <person name="Howarth C."/>
            <person name="Mehta T."/>
            <person name="Neiman D."/>
            <person name="Pearson M."/>
            <person name="Roberts A."/>
            <person name="Saif S."/>
            <person name="Shea T."/>
            <person name="Shenoy N."/>
            <person name="Sisk P."/>
            <person name="Stolte C."/>
            <person name="Sykes S."/>
            <person name="White J."/>
            <person name="Yandava C."/>
            <person name="Haas B."/>
            <person name="Nusbaum C."/>
            <person name="Birren B."/>
        </authorList>
    </citation>
    <scope>NUCLEOTIDE SEQUENCE [LARGE SCALE GENOMIC DNA]</scope>
    <source>
        <strain evidence="4">ATCC 50818</strain>
    </source>
</reference>
<protein>
    <recommendedName>
        <fullName evidence="6">Glycogen debranching enzyme</fullName>
    </recommendedName>
</protein>
<dbReference type="InterPro" id="IPR032792">
    <property type="entry name" value="AGL_glucanoTrfase"/>
</dbReference>
<dbReference type="GO" id="GO:0004134">
    <property type="term" value="F:4-alpha-glucanotransferase activity"/>
    <property type="evidence" value="ECO:0007669"/>
    <property type="project" value="InterPro"/>
</dbReference>
<dbReference type="PANTHER" id="PTHR10569">
    <property type="entry name" value="GLYCOGEN DEBRANCHING ENZYME"/>
    <property type="match status" value="1"/>
</dbReference>
<dbReference type="InterPro" id="IPR017853">
    <property type="entry name" value="GH"/>
</dbReference>
<dbReference type="OMA" id="YEEGHVH"/>
<evidence type="ECO:0000259" key="3">
    <source>
        <dbReference type="Pfam" id="PF14702"/>
    </source>
</evidence>
<dbReference type="InterPro" id="IPR010401">
    <property type="entry name" value="AGL/Gdb1"/>
</dbReference>
<dbReference type="STRING" id="946362.F2UQQ0"/>
<dbReference type="Pfam" id="PF14702">
    <property type="entry name" value="hGDE_central"/>
    <property type="match status" value="1"/>
</dbReference>
<dbReference type="eggNOG" id="KOG3625">
    <property type="taxonomic scope" value="Eukaryota"/>
</dbReference>
<dbReference type="Pfam" id="PF06202">
    <property type="entry name" value="GDE_C"/>
    <property type="match status" value="1"/>
</dbReference>
<name>F2UQQ0_SALR5</name>
<dbReference type="EMBL" id="GL832989">
    <property type="protein sequence ID" value="EGD79955.1"/>
    <property type="molecule type" value="Genomic_DNA"/>
</dbReference>
<dbReference type="Gene3D" id="3.20.20.80">
    <property type="entry name" value="Glycosidases"/>
    <property type="match status" value="2"/>
</dbReference>
<organism evidence="5">
    <name type="scientific">Salpingoeca rosetta (strain ATCC 50818 / BSB-021)</name>
    <dbReference type="NCBI Taxonomy" id="946362"/>
    <lineage>
        <taxon>Eukaryota</taxon>
        <taxon>Choanoflagellata</taxon>
        <taxon>Craspedida</taxon>
        <taxon>Salpingoecidae</taxon>
        <taxon>Salpingoeca</taxon>
    </lineage>
</organism>
<evidence type="ECO:0000313" key="5">
    <source>
        <dbReference type="Proteomes" id="UP000007799"/>
    </source>
</evidence>
<dbReference type="SUPFAM" id="SSF48208">
    <property type="entry name" value="Six-hairpin glycosidases"/>
    <property type="match status" value="2"/>
</dbReference>
<gene>
    <name evidence="4" type="ORF">PTSG_10237</name>
</gene>
<feature type="domain" description="Glycogen debranching enzyme glucanotransferase" evidence="2">
    <location>
        <begin position="7"/>
        <end position="442"/>
    </location>
</feature>
<evidence type="ECO:0000313" key="4">
    <source>
        <dbReference type="EMBL" id="EGD79955.1"/>
    </source>
</evidence>
<evidence type="ECO:0000259" key="2">
    <source>
        <dbReference type="Pfam" id="PF14701"/>
    </source>
</evidence>
<dbReference type="InterPro" id="IPR032790">
    <property type="entry name" value="GDE_C"/>
</dbReference>
<dbReference type="GO" id="GO:0004135">
    <property type="term" value="F:amylo-alpha-1,6-glucosidase activity"/>
    <property type="evidence" value="ECO:0007669"/>
    <property type="project" value="InterPro"/>
</dbReference>
<dbReference type="RefSeq" id="XP_004988576.1">
    <property type="nucleotide sequence ID" value="XM_004988519.1"/>
</dbReference>
<dbReference type="GeneID" id="16069106"/>
<dbReference type="Pfam" id="PF14701">
    <property type="entry name" value="hDGE_amylase"/>
    <property type="match status" value="1"/>
</dbReference>
<feature type="domain" description="Glycogen debranching enzyme C-terminal" evidence="1">
    <location>
        <begin position="1020"/>
        <end position="1180"/>
    </location>
</feature>
<feature type="domain" description="Glycogen debranching enzyme central" evidence="3">
    <location>
        <begin position="590"/>
        <end position="853"/>
    </location>
</feature>
<accession>F2UQQ0</accession>
<evidence type="ECO:0000259" key="1">
    <source>
        <dbReference type="Pfam" id="PF06202"/>
    </source>
</evidence>
<proteinExistence type="predicted"/>
<dbReference type="InParanoid" id="F2UQQ0"/>
<evidence type="ECO:0008006" key="6">
    <source>
        <dbReference type="Google" id="ProtNLM"/>
    </source>
</evidence>
<dbReference type="PANTHER" id="PTHR10569:SF2">
    <property type="entry name" value="GLYCOGEN DEBRANCHING ENZYME"/>
    <property type="match status" value="1"/>
</dbReference>
<dbReference type="KEGG" id="sre:PTSG_10237"/>
<dbReference type="OrthoDB" id="10248904at2759"/>
<dbReference type="Proteomes" id="UP000007799">
    <property type="component" value="Unassembled WGS sequence"/>
</dbReference>
<dbReference type="SUPFAM" id="SSF51445">
    <property type="entry name" value="(Trans)glycosidases"/>
    <property type="match status" value="1"/>
</dbReference>
<dbReference type="InterPro" id="IPR008928">
    <property type="entry name" value="6-hairpin_glycosidase_sf"/>
</dbReference>
<dbReference type="FunCoup" id="F2UQQ0">
    <property type="interactions" value="661"/>
</dbReference>
<dbReference type="InterPro" id="IPR032788">
    <property type="entry name" value="AGL_central"/>
</dbReference>
<dbReference type="GO" id="GO:0005980">
    <property type="term" value="P:glycogen catabolic process"/>
    <property type="evidence" value="ECO:0007669"/>
    <property type="project" value="InterPro"/>
</dbReference>